<evidence type="ECO:0000313" key="4">
    <source>
        <dbReference type="Proteomes" id="UP001633002"/>
    </source>
</evidence>
<name>A0ABD3HJE4_9MARC</name>
<accession>A0ABD3HJE4</accession>
<proteinExistence type="predicted"/>
<dbReference type="InterPro" id="IPR055450">
    <property type="entry name" value="AP5Z1_ARM"/>
</dbReference>
<sequence length="614" mass="67229">MATTNIGDRDWAFCLRLLSQSVRDSPAAASVDASDTAVLEAVRRVYALCREDESGELAARVYPHIVKVFQRFNSSGSAIRPSHGLTLLAILQYFLDYGESVLHDSDPSLRQFFRSSLSRLYADPAVAKATLEFLNHNKTKLLLFHPALLPQFFPLLLKIIAWGDEKLDGEFMQLLPAMIGPSSFLALFPALLDLPTLVLALENLEKRAGTLISVNGAAARKNPAPEALLALMDEAYTGGVGGGEAESGDEGESTSRDETDALFADLLKDENEGLTERHWAFPGMAAALQIAAGSTQSARLKHSIKVAPTLLQIYFDMALRDVNDSLTCALLPLLFGRVEAMFPDKEFCIEARKKCIQFTLSAFKQSPHFIAVLKKPIMDRIGQTYTTVTKAELGLQLCWAVGEYGGGGSVHKDAAREIFESLETVLFENLSSCSRAAAHRDTIVRTPGAMAPGTPAQTRLLCFVVTAIAKLATWHRELSPRARVCLAKVQYLVQSSVPASGLHLLELLRSLSASHILVLSTRLTIVYQQVARSHQVVDKALWRRARDYLGLMREPAVCSSILGSSLGNRIHPTNLQWEEGETKAVANIPFYLLGEKEGPPFHDFSLSDVIRAAA</sequence>
<evidence type="ECO:0000259" key="2">
    <source>
        <dbReference type="Pfam" id="PF25154"/>
    </source>
</evidence>
<feature type="domain" description="AP-5 complex subunit zeta-1 ARM repeats" evidence="1">
    <location>
        <begin position="34"/>
        <end position="158"/>
    </location>
</feature>
<dbReference type="PANTHER" id="PTHR47885:SF1">
    <property type="entry name" value="AP-5 COMPLEX SUBUNIT ZETA-1"/>
    <property type="match status" value="1"/>
</dbReference>
<reference evidence="3 4" key="1">
    <citation type="submission" date="2024-09" db="EMBL/GenBank/DDBJ databases">
        <title>Chromosome-scale assembly of Riccia sorocarpa.</title>
        <authorList>
            <person name="Paukszto L."/>
        </authorList>
    </citation>
    <scope>NUCLEOTIDE SEQUENCE [LARGE SCALE GENOMIC DNA]</scope>
    <source>
        <strain evidence="3">LP-2024</strain>
        <tissue evidence="3">Aerial parts of the thallus</tissue>
    </source>
</reference>
<organism evidence="3 4">
    <name type="scientific">Riccia sorocarpa</name>
    <dbReference type="NCBI Taxonomy" id="122646"/>
    <lineage>
        <taxon>Eukaryota</taxon>
        <taxon>Viridiplantae</taxon>
        <taxon>Streptophyta</taxon>
        <taxon>Embryophyta</taxon>
        <taxon>Marchantiophyta</taxon>
        <taxon>Marchantiopsida</taxon>
        <taxon>Marchantiidae</taxon>
        <taxon>Marchantiales</taxon>
        <taxon>Ricciaceae</taxon>
        <taxon>Riccia</taxon>
    </lineage>
</organism>
<gene>
    <name evidence="3" type="ORF">R1sor_004702</name>
</gene>
<dbReference type="Pfam" id="PF25154">
    <property type="entry name" value="TPR_AP5Z1_C"/>
    <property type="match status" value="1"/>
</dbReference>
<protein>
    <recommendedName>
        <fullName evidence="5">AP-5 complex subunit zeta-1</fullName>
    </recommendedName>
</protein>
<evidence type="ECO:0000313" key="3">
    <source>
        <dbReference type="EMBL" id="KAL3691051.1"/>
    </source>
</evidence>
<comment type="caution">
    <text evidence="3">The sequence shown here is derived from an EMBL/GenBank/DDBJ whole genome shotgun (WGS) entry which is preliminary data.</text>
</comment>
<evidence type="ECO:0008006" key="5">
    <source>
        <dbReference type="Google" id="ProtNLM"/>
    </source>
</evidence>
<dbReference type="InterPro" id="IPR056856">
    <property type="entry name" value="TPR_AP5Z1_C"/>
</dbReference>
<dbReference type="EMBL" id="JBJQOH010000003">
    <property type="protein sequence ID" value="KAL3691051.1"/>
    <property type="molecule type" value="Genomic_DNA"/>
</dbReference>
<dbReference type="Proteomes" id="UP001633002">
    <property type="component" value="Unassembled WGS sequence"/>
</dbReference>
<evidence type="ECO:0000259" key="1">
    <source>
        <dbReference type="Pfam" id="PF14764"/>
    </source>
</evidence>
<keyword evidence="4" id="KW-1185">Reference proteome</keyword>
<feature type="domain" description="AP-5 complex subunit zeta-1 C-terminal TPR" evidence="2">
    <location>
        <begin position="284"/>
        <end position="497"/>
    </location>
</feature>
<dbReference type="PANTHER" id="PTHR47885">
    <property type="entry name" value="AP-5 COMPLEX SUBUNIT ZETA-1"/>
    <property type="match status" value="1"/>
</dbReference>
<dbReference type="AlphaFoldDB" id="A0ABD3HJE4"/>
<dbReference type="Pfam" id="PF14764">
    <property type="entry name" value="SPG48"/>
    <property type="match status" value="1"/>
</dbReference>